<evidence type="ECO:0000313" key="2">
    <source>
        <dbReference type="EMBL" id="KAK7197259.1"/>
    </source>
</evidence>
<dbReference type="InterPro" id="IPR001763">
    <property type="entry name" value="Rhodanese-like_dom"/>
</dbReference>
<dbReference type="SUPFAM" id="SSF53335">
    <property type="entry name" value="S-adenosyl-L-methionine-dependent methyltransferases"/>
    <property type="match status" value="1"/>
</dbReference>
<dbReference type="EMBL" id="JAECZO010000099">
    <property type="protein sequence ID" value="KAK7197259.1"/>
    <property type="molecule type" value="Genomic_DNA"/>
</dbReference>
<accession>A0AAW0EU74</accession>
<reference evidence="2 3" key="1">
    <citation type="journal article" date="2021" name="MBio">
        <title>A New Model Trypanosomatid, Novymonas esmeraldas: Genomic Perception of Its 'Candidatus Pandoraea novymonadis' Endosymbiont.</title>
        <authorList>
            <person name="Zakharova A."/>
            <person name="Saura A."/>
            <person name="Butenko A."/>
            <person name="Podesvova L."/>
            <person name="Warmusova S."/>
            <person name="Kostygov A.Y."/>
            <person name="Nenarokova A."/>
            <person name="Lukes J."/>
            <person name="Opperdoes F.R."/>
            <person name="Yurchenko V."/>
        </authorList>
    </citation>
    <scope>NUCLEOTIDE SEQUENCE [LARGE SCALE GENOMIC DNA]</scope>
    <source>
        <strain evidence="2 3">E262AT.01</strain>
    </source>
</reference>
<dbReference type="Proteomes" id="UP001430356">
    <property type="component" value="Unassembled WGS sequence"/>
</dbReference>
<proteinExistence type="predicted"/>
<gene>
    <name evidence="2" type="ORF">NESM_000672200</name>
</gene>
<dbReference type="SUPFAM" id="SSF52821">
    <property type="entry name" value="Rhodanese/Cell cycle control phosphatase"/>
    <property type="match status" value="1"/>
</dbReference>
<organism evidence="2 3">
    <name type="scientific">Novymonas esmeraldas</name>
    <dbReference type="NCBI Taxonomy" id="1808958"/>
    <lineage>
        <taxon>Eukaryota</taxon>
        <taxon>Discoba</taxon>
        <taxon>Euglenozoa</taxon>
        <taxon>Kinetoplastea</taxon>
        <taxon>Metakinetoplastina</taxon>
        <taxon>Trypanosomatida</taxon>
        <taxon>Trypanosomatidae</taxon>
        <taxon>Novymonas</taxon>
    </lineage>
</organism>
<dbReference type="InterPro" id="IPR029063">
    <property type="entry name" value="SAM-dependent_MTases_sf"/>
</dbReference>
<dbReference type="Pfam" id="PF13649">
    <property type="entry name" value="Methyltransf_25"/>
    <property type="match status" value="1"/>
</dbReference>
<comment type="caution">
    <text evidence="2">The sequence shown here is derived from an EMBL/GenBank/DDBJ whole genome shotgun (WGS) entry which is preliminary data.</text>
</comment>
<dbReference type="InterPro" id="IPR036873">
    <property type="entry name" value="Rhodanese-like_dom_sf"/>
</dbReference>
<protein>
    <submittedName>
        <fullName evidence="2">S-adenosyl-L-methionine-dependent methyltransferase-like protein</fullName>
    </submittedName>
</protein>
<sequence length="268" mass="29977">MAGAPRQRVLLDVRDAEQYRLGHVEGSFSQPWCTIIRDASALPPRHVDLCLITDIPCAERGEMWRYFTQMCYSGLSIVSAADMDCTSRCVPDGFCWRPNPFLARHVTTLPPGLALDVGCGAGRDLAYLAARGWAVVGFDNRKPLADRSRDFCTRHGTAARVGVCVADARWRLPFRTAAFDLIHVCRFLHRPLLPTLATLLRAGGLLLYSHFLEGCERTARGYPRKDSGFFRAGELEDTLLQHSFTLLCAETDQLEDGRPMIHVLARRT</sequence>
<dbReference type="Gene3D" id="3.40.50.150">
    <property type="entry name" value="Vaccinia Virus protein VP39"/>
    <property type="match status" value="1"/>
</dbReference>
<keyword evidence="3" id="KW-1185">Reference proteome</keyword>
<dbReference type="InterPro" id="IPR041698">
    <property type="entry name" value="Methyltransf_25"/>
</dbReference>
<evidence type="ECO:0000313" key="3">
    <source>
        <dbReference type="Proteomes" id="UP001430356"/>
    </source>
</evidence>
<feature type="domain" description="Rhodanese" evidence="1">
    <location>
        <begin position="4"/>
        <end position="32"/>
    </location>
</feature>
<dbReference type="GO" id="GO:0008168">
    <property type="term" value="F:methyltransferase activity"/>
    <property type="evidence" value="ECO:0007669"/>
    <property type="project" value="UniProtKB-KW"/>
</dbReference>
<dbReference type="PROSITE" id="PS50206">
    <property type="entry name" value="RHODANESE_3"/>
    <property type="match status" value="1"/>
</dbReference>
<dbReference type="GO" id="GO:0032259">
    <property type="term" value="P:methylation"/>
    <property type="evidence" value="ECO:0007669"/>
    <property type="project" value="UniProtKB-KW"/>
</dbReference>
<dbReference type="AlphaFoldDB" id="A0AAW0EU74"/>
<name>A0AAW0EU74_9TRYP</name>
<dbReference type="CDD" id="cd02440">
    <property type="entry name" value="AdoMet_MTases"/>
    <property type="match status" value="1"/>
</dbReference>
<evidence type="ECO:0000259" key="1">
    <source>
        <dbReference type="PROSITE" id="PS50206"/>
    </source>
</evidence>
<keyword evidence="2" id="KW-0489">Methyltransferase</keyword>
<keyword evidence="2" id="KW-0808">Transferase</keyword>